<evidence type="ECO:0000313" key="2">
    <source>
        <dbReference type="EMBL" id="MTW04576.1"/>
    </source>
</evidence>
<dbReference type="Proteomes" id="UP000484015">
    <property type="component" value="Unassembled WGS sequence"/>
</dbReference>
<organism evidence="2 3">
    <name type="scientific">Pseudoduganella ginsengisoli</name>
    <dbReference type="NCBI Taxonomy" id="1462440"/>
    <lineage>
        <taxon>Bacteria</taxon>
        <taxon>Pseudomonadati</taxon>
        <taxon>Pseudomonadota</taxon>
        <taxon>Betaproteobacteria</taxon>
        <taxon>Burkholderiales</taxon>
        <taxon>Oxalobacteraceae</taxon>
        <taxon>Telluria group</taxon>
        <taxon>Pseudoduganella</taxon>
    </lineage>
</organism>
<dbReference type="Gene3D" id="3.10.20.440">
    <property type="entry name" value="2Fe-2S iron-sulphur cluster binding domain, sarcosine oxidase, alpha subunit, N-terminal domain"/>
    <property type="match status" value="1"/>
</dbReference>
<protein>
    <submittedName>
        <fullName evidence="2">(2Fe-2S)-binding protein</fullName>
    </submittedName>
</protein>
<dbReference type="GO" id="GO:0051536">
    <property type="term" value="F:iron-sulfur cluster binding"/>
    <property type="evidence" value="ECO:0007669"/>
    <property type="project" value="InterPro"/>
</dbReference>
<dbReference type="SUPFAM" id="SSF54292">
    <property type="entry name" value="2Fe-2S ferredoxin-like"/>
    <property type="match status" value="1"/>
</dbReference>
<name>A0A6L6Q4Y3_9BURK</name>
<keyword evidence="1" id="KW-0560">Oxidoreductase</keyword>
<dbReference type="GO" id="GO:0016491">
    <property type="term" value="F:oxidoreductase activity"/>
    <property type="evidence" value="ECO:0007669"/>
    <property type="project" value="UniProtKB-KW"/>
</dbReference>
<dbReference type="AlphaFoldDB" id="A0A6L6Q4Y3"/>
<dbReference type="InterPro" id="IPR042204">
    <property type="entry name" value="2Fe-2S-bd_N"/>
</dbReference>
<comment type="caution">
    <text evidence="2">The sequence shown here is derived from an EMBL/GenBank/DDBJ whole genome shotgun (WGS) entry which is preliminary data.</text>
</comment>
<dbReference type="InterPro" id="IPR036010">
    <property type="entry name" value="2Fe-2S_ferredoxin-like_sf"/>
</dbReference>
<evidence type="ECO:0000313" key="3">
    <source>
        <dbReference type="Proteomes" id="UP000484015"/>
    </source>
</evidence>
<keyword evidence="3" id="KW-1185">Reference proteome</keyword>
<gene>
    <name evidence="2" type="ORF">GM668_21115</name>
</gene>
<proteinExistence type="predicted"/>
<reference evidence="2 3" key="1">
    <citation type="submission" date="2019-11" db="EMBL/GenBank/DDBJ databases">
        <title>Type strains purchased from KCTC, JCM and DSMZ.</title>
        <authorList>
            <person name="Lu H."/>
        </authorList>
    </citation>
    <scope>NUCLEOTIDE SEQUENCE [LARGE SCALE GENOMIC DNA]</scope>
    <source>
        <strain evidence="2 3">KCTC 42409</strain>
    </source>
</reference>
<evidence type="ECO:0000256" key="1">
    <source>
        <dbReference type="ARBA" id="ARBA00023002"/>
    </source>
</evidence>
<dbReference type="Pfam" id="PF13510">
    <property type="entry name" value="Fer2_4"/>
    <property type="match status" value="1"/>
</dbReference>
<accession>A0A6L6Q4Y3</accession>
<dbReference type="EMBL" id="WNLA01000016">
    <property type="protein sequence ID" value="MTW04576.1"/>
    <property type="molecule type" value="Genomic_DNA"/>
</dbReference>
<sequence>MIVFIDGRAVTVPVGYTVIAAIAHAHTHAAVTTRTSVSGMPRGPVCGMGICQECRVTIDGRAHQLSCQTVCEPGMDVRTAAWEQRK</sequence>
<dbReference type="RefSeq" id="WP_170305745.1">
    <property type="nucleotide sequence ID" value="NZ_WNLA01000016.1"/>
</dbReference>